<dbReference type="AlphaFoldDB" id="E3H7D7"/>
<keyword evidence="3" id="KW-1185">Reference proteome</keyword>
<dbReference type="RefSeq" id="WP_013387501.1">
    <property type="nucleotide sequence ID" value="NC_014632.1"/>
</dbReference>
<evidence type="ECO:0000313" key="2">
    <source>
        <dbReference type="EMBL" id="ADO82833.1"/>
    </source>
</evidence>
<dbReference type="HOGENOM" id="CLU_080101_0_0_0"/>
<evidence type="ECO:0000259" key="1">
    <source>
        <dbReference type="Pfam" id="PF18899"/>
    </source>
</evidence>
<feature type="domain" description="DUF5655" evidence="1">
    <location>
        <begin position="193"/>
        <end position="246"/>
    </location>
</feature>
<accession>E3H7D7</accession>
<reference evidence="2 3" key="1">
    <citation type="journal article" date="2010" name="Stand. Genomic Sci.">
        <title>Complete genome sequence of Ilyobacter polytropus type strain (CuHbu1).</title>
        <authorList>
            <person name="Sikorski J."/>
            <person name="Chertkov O."/>
            <person name="Lapidus A."/>
            <person name="Nolan M."/>
            <person name="Lucas S."/>
            <person name="Del Rio T.G."/>
            <person name="Tice H."/>
            <person name="Cheng J.F."/>
            <person name="Tapia R."/>
            <person name="Han C."/>
            <person name="Goodwin L."/>
            <person name="Pitluck S."/>
            <person name="Liolios K."/>
            <person name="Ivanova N."/>
            <person name="Mavromatis K."/>
            <person name="Mikhailova N."/>
            <person name="Pati A."/>
            <person name="Chen A."/>
            <person name="Palaniappan K."/>
            <person name="Land M."/>
            <person name="Hauser L."/>
            <person name="Chang Y.J."/>
            <person name="Jeffries C.D."/>
            <person name="Brambilla E."/>
            <person name="Yasawong M."/>
            <person name="Rohde M."/>
            <person name="Pukall R."/>
            <person name="Spring S."/>
            <person name="Goker M."/>
            <person name="Woyke T."/>
            <person name="Bristow J."/>
            <person name="Eisen J.A."/>
            <person name="Markowitz V."/>
            <person name="Hugenholtz P."/>
            <person name="Kyrpides N.C."/>
            <person name="Klenk H.P."/>
        </authorList>
    </citation>
    <scope>NUCLEOTIDE SEQUENCE [LARGE SCALE GENOMIC DNA]</scope>
    <source>
        <strain evidence="3">ATCC 51220 / DSM 2926 / LMG 16218 / CuHBu1</strain>
    </source>
</reference>
<dbReference type="GO" id="GO:0003676">
    <property type="term" value="F:nucleic acid binding"/>
    <property type="evidence" value="ECO:0007669"/>
    <property type="project" value="InterPro"/>
</dbReference>
<dbReference type="KEGG" id="ipo:Ilyop_1052"/>
<name>E3H7D7_ILYPC</name>
<dbReference type="OrthoDB" id="9798761at2"/>
<proteinExistence type="predicted"/>
<dbReference type="InterPro" id="IPR011856">
    <property type="entry name" value="tRNA_endonuc-like_dom_sf"/>
</dbReference>
<organism evidence="2 3">
    <name type="scientific">Ilyobacter polytropus (strain ATCC 51220 / DSM 2926 / LMG 16218 / CuHBu1)</name>
    <dbReference type="NCBI Taxonomy" id="572544"/>
    <lineage>
        <taxon>Bacteria</taxon>
        <taxon>Fusobacteriati</taxon>
        <taxon>Fusobacteriota</taxon>
        <taxon>Fusobacteriia</taxon>
        <taxon>Fusobacteriales</taxon>
        <taxon>Fusobacteriaceae</taxon>
        <taxon>Ilyobacter</taxon>
    </lineage>
</organism>
<dbReference type="Pfam" id="PF18899">
    <property type="entry name" value="DUF5655"/>
    <property type="match status" value="1"/>
</dbReference>
<evidence type="ECO:0000313" key="3">
    <source>
        <dbReference type="Proteomes" id="UP000006875"/>
    </source>
</evidence>
<dbReference type="eggNOG" id="COG1637">
    <property type="taxonomic scope" value="Bacteria"/>
</dbReference>
<gene>
    <name evidence="2" type="ordered locus">Ilyop_1052</name>
</gene>
<protein>
    <recommendedName>
        <fullName evidence="1">DUF5655 domain-containing protein</fullName>
    </recommendedName>
</protein>
<sequence length="296" mass="34211">MPLFNRNGEVLDLVKQRNFNLEKELQNLIENNLEEIFSCKFVASEFSTGSVHNGRIDTIAISEDNNPVIIEYKKMESSSLLTQSLYYLSWLKDHHGDFQIAVNKSLGETKVDWSAIRVICIAPDYKKYDLHAAEMMNAPIELWKYKNYENGMFSLEEISSKIVTPTPGSITKDDNSPVWTYERHFNKLGTPILKELLEELREYTFGLDESVEEAPKKLYIAYKVAKNFMCIETFKKRMLLYLKFTSEDIDKYKDVGRDVTNIGHFGTGNFEFSINGREDMELAKEVIRVSFEGIGE</sequence>
<dbReference type="EMBL" id="CP002281">
    <property type="protein sequence ID" value="ADO82833.1"/>
    <property type="molecule type" value="Genomic_DNA"/>
</dbReference>
<dbReference type="InterPro" id="IPR043714">
    <property type="entry name" value="DUF5655"/>
</dbReference>
<dbReference type="Proteomes" id="UP000006875">
    <property type="component" value="Chromosome"/>
</dbReference>
<dbReference type="eggNOG" id="COG3586">
    <property type="taxonomic scope" value="Bacteria"/>
</dbReference>
<dbReference type="Gene3D" id="3.40.1350.10">
    <property type="match status" value="1"/>
</dbReference>
<dbReference type="STRING" id="572544.Ilyop_1052"/>